<proteinExistence type="predicted"/>
<evidence type="ECO:0000256" key="6">
    <source>
        <dbReference type="ARBA" id="ARBA00023136"/>
    </source>
</evidence>
<keyword evidence="12" id="KW-1185">Reference proteome</keyword>
<feature type="transmembrane region" description="Helical" evidence="8">
    <location>
        <begin position="987"/>
        <end position="1010"/>
    </location>
</feature>
<evidence type="ECO:0000313" key="11">
    <source>
        <dbReference type="EMBL" id="EFC43671.1"/>
    </source>
</evidence>
<evidence type="ECO:0000313" key="12">
    <source>
        <dbReference type="Proteomes" id="UP000006671"/>
    </source>
</evidence>
<feature type="transmembrane region" description="Helical" evidence="8">
    <location>
        <begin position="961"/>
        <end position="981"/>
    </location>
</feature>
<reference evidence="11 12" key="1">
    <citation type="journal article" date="2010" name="Cell">
        <title>The genome of Naegleria gruberi illuminates early eukaryotic versatility.</title>
        <authorList>
            <person name="Fritz-Laylin L.K."/>
            <person name="Prochnik S.E."/>
            <person name="Ginger M.L."/>
            <person name="Dacks J.B."/>
            <person name="Carpenter M.L."/>
            <person name="Field M.C."/>
            <person name="Kuo A."/>
            <person name="Paredez A."/>
            <person name="Chapman J."/>
            <person name="Pham J."/>
            <person name="Shu S."/>
            <person name="Neupane R."/>
            <person name="Cipriano M."/>
            <person name="Mancuso J."/>
            <person name="Tu H."/>
            <person name="Salamov A."/>
            <person name="Lindquist E."/>
            <person name="Shapiro H."/>
            <person name="Lucas S."/>
            <person name="Grigoriev I.V."/>
            <person name="Cande W.Z."/>
            <person name="Fulton C."/>
            <person name="Rokhsar D.S."/>
            <person name="Dawson S.C."/>
        </authorList>
    </citation>
    <scope>NUCLEOTIDE SEQUENCE [LARGE SCALE GENOMIC DNA]</scope>
    <source>
        <strain evidence="11 12">NEG-M</strain>
    </source>
</reference>
<evidence type="ECO:0000256" key="8">
    <source>
        <dbReference type="SAM" id="Phobius"/>
    </source>
</evidence>
<keyword evidence="5 8" id="KW-1133">Transmembrane helix</keyword>
<evidence type="ECO:0000256" key="5">
    <source>
        <dbReference type="ARBA" id="ARBA00022989"/>
    </source>
</evidence>
<feature type="compositionally biased region" description="Polar residues" evidence="7">
    <location>
        <begin position="709"/>
        <end position="718"/>
    </location>
</feature>
<dbReference type="PANTHER" id="PTHR43652">
    <property type="entry name" value="BASIC AMINO ACID ANTIPORTER YFCC-RELATED"/>
    <property type="match status" value="1"/>
</dbReference>
<feature type="transmembrane region" description="Helical" evidence="8">
    <location>
        <begin position="468"/>
        <end position="491"/>
    </location>
</feature>
<dbReference type="InParanoid" id="D2VHF5"/>
<dbReference type="InterPro" id="IPR051679">
    <property type="entry name" value="DASS-Related_Transporters"/>
</dbReference>
<gene>
    <name evidence="11" type="ORF">NAEGRDRAFT_68310</name>
</gene>
<dbReference type="GO" id="GO:0055085">
    <property type="term" value="P:transmembrane transport"/>
    <property type="evidence" value="ECO:0007669"/>
    <property type="project" value="InterPro"/>
</dbReference>
<dbReference type="GO" id="GO:0005886">
    <property type="term" value="C:plasma membrane"/>
    <property type="evidence" value="ECO:0007669"/>
    <property type="project" value="TreeGrafter"/>
</dbReference>
<feature type="transmembrane region" description="Helical" evidence="8">
    <location>
        <begin position="401"/>
        <end position="418"/>
    </location>
</feature>
<dbReference type="PANTHER" id="PTHR43652:SF2">
    <property type="entry name" value="BASIC AMINO ACID ANTIPORTER YFCC-RELATED"/>
    <property type="match status" value="1"/>
</dbReference>
<feature type="region of interest" description="Disordered" evidence="7">
    <location>
        <begin position="585"/>
        <end position="638"/>
    </location>
</feature>
<dbReference type="GeneID" id="8863298"/>
<protein>
    <submittedName>
        <fullName evidence="11">Predicted protein</fullName>
    </submittedName>
</protein>
<organism evidence="12">
    <name type="scientific">Naegleria gruberi</name>
    <name type="common">Amoeba</name>
    <dbReference type="NCBI Taxonomy" id="5762"/>
    <lineage>
        <taxon>Eukaryota</taxon>
        <taxon>Discoba</taxon>
        <taxon>Heterolobosea</taxon>
        <taxon>Tetramitia</taxon>
        <taxon>Eutetramitia</taxon>
        <taxon>Vahlkampfiidae</taxon>
        <taxon>Naegleria</taxon>
    </lineage>
</organism>
<dbReference type="KEGG" id="ngr:NAEGRDRAFT_68310"/>
<keyword evidence="3 8" id="KW-0812">Transmembrane</keyword>
<dbReference type="RefSeq" id="XP_002676415.1">
    <property type="nucleotide sequence ID" value="XM_002676369.1"/>
</dbReference>
<feature type="transmembrane region" description="Helical" evidence="8">
    <location>
        <begin position="306"/>
        <end position="324"/>
    </location>
</feature>
<feature type="domain" description="Citrate transporter-like" evidence="10">
    <location>
        <begin position="306"/>
        <end position="1008"/>
    </location>
</feature>
<sequence length="1020" mass="114032">MKLHSFVFACISSIFIILSLANLLNHPIRLDNCISTSSAFVNGQIYQFSTEFTKNISESVYYSNDDTNYKSSTINASTTISYVSLSYEHGQGTISWKFLFDEHVESLHETNETLSFYYFRIIHNNLLSTKYQNSLFLPSRTSLLQEYPISVIQTKSGMDLTYEKMVFHINGTTSKNAFMNSTKYLDIPELFTNSYAIQWFLVKLDLADIRNKIESGMFSQELVNAFNDLQAQVPSKNLNYNFTTIQQLNQSVSIDTVLTSSSINNICGSTSPVVAFSWNSWKLWFVLCMVILMLVCLVVSLWRPYFIVVMTLVIFNLAGIVSVTDALSGFSNTGTLIVALLFPIVKPLSENTLVLKFARLLFGSPLKFKNSKNKFLNFISLIPPTLRICFVFTIFSAFVSNTPVVATGIPIIMEWARTHKLSHTKFLMSLLFATNGGGLLTYIGTSASIVANGIYTQYGYTPLSFYEFVYVGAILCFITIIYCCTYTLWIVPNEGVTSKFNASKVTFAHKSKKERAREVVREHSETFVTIVKMEYLASQPKYSKGKTLFETLNGKTKVKAMSELGIGNLDLIEILREKKSTNQVELSSVQSSSQPTTSSEPNVISNGESIEIKVEEPKESPEQSTNSSNSSTSSNTIIPATNETVAGLEKISPVPLDLKLESSDILVFQGAPQLILRLHSLVYDGSEIEKSTFESSESVNQKEEPKMATGQSTTSFLSVESPMEEGRISQSSCVASSTSQDHLIDSPTTSPQAENPVTNQLHHNIKKNYGDAALSNEKSKTNQSEIQENEPEFFQVVIGASNPCLGETYLEFERRYQVKVLAIRQVGSSSIDTKETNDKDSHVNCKTVYCGDTILILGKSVFYHNNHDNSKDFYLITRFNEISPDYNQFKQKPFLFRIPFTKIILDLWWWEHWIFPFFLAMIGCAIAGFPMVQCTLVTFCAVVAFGLITPTRAVDCVEWRLVTLVGASFGIAAAITQSGVAEALTEILRLMNMPTLLLPACITLISLVTYQSTSVSVYNL</sequence>
<dbReference type="VEuPathDB" id="AmoebaDB:NAEGRDRAFT_68310"/>
<evidence type="ECO:0000256" key="3">
    <source>
        <dbReference type="ARBA" id="ARBA00022692"/>
    </source>
</evidence>
<feature type="region of interest" description="Disordered" evidence="7">
    <location>
        <begin position="690"/>
        <end position="756"/>
    </location>
</feature>
<dbReference type="AlphaFoldDB" id="D2VHF5"/>
<feature type="transmembrane region" description="Helical" evidence="8">
    <location>
        <begin position="281"/>
        <end position="299"/>
    </location>
</feature>
<evidence type="ECO:0000256" key="2">
    <source>
        <dbReference type="ARBA" id="ARBA00022448"/>
    </source>
</evidence>
<feature type="compositionally biased region" description="Low complexity" evidence="7">
    <location>
        <begin position="624"/>
        <end position="636"/>
    </location>
</feature>
<dbReference type="InterPro" id="IPR004680">
    <property type="entry name" value="Cit_transptr-like_dom"/>
</dbReference>
<accession>D2VHF5</accession>
<feature type="compositionally biased region" description="Low complexity" evidence="7">
    <location>
        <begin position="585"/>
        <end position="601"/>
    </location>
</feature>
<keyword evidence="4" id="KW-0677">Repeat</keyword>
<comment type="subcellular location">
    <subcellularLocation>
        <location evidence="1">Membrane</location>
        <topology evidence="1">Multi-pass membrane protein</topology>
    </subcellularLocation>
</comment>
<feature type="transmembrane region" description="Helical" evidence="8">
    <location>
        <begin position="430"/>
        <end position="456"/>
    </location>
</feature>
<keyword evidence="2" id="KW-0813">Transport</keyword>
<feature type="chain" id="PRO_5003038183" evidence="9">
    <location>
        <begin position="22"/>
        <end position="1020"/>
    </location>
</feature>
<keyword evidence="9" id="KW-0732">Signal</keyword>
<evidence type="ECO:0000256" key="4">
    <source>
        <dbReference type="ARBA" id="ARBA00022737"/>
    </source>
</evidence>
<dbReference type="OrthoDB" id="10262347at2759"/>
<feature type="signal peptide" evidence="9">
    <location>
        <begin position="1"/>
        <end position="21"/>
    </location>
</feature>
<feature type="compositionally biased region" description="Basic and acidic residues" evidence="7">
    <location>
        <begin position="610"/>
        <end position="621"/>
    </location>
</feature>
<feature type="transmembrane region" description="Helical" evidence="8">
    <location>
        <begin position="916"/>
        <end position="949"/>
    </location>
</feature>
<dbReference type="OMA" id="CTLVTFC"/>
<dbReference type="Proteomes" id="UP000006671">
    <property type="component" value="Unassembled WGS sequence"/>
</dbReference>
<dbReference type="STRING" id="5762.D2VHF5"/>
<dbReference type="Pfam" id="PF03600">
    <property type="entry name" value="CitMHS"/>
    <property type="match status" value="1"/>
</dbReference>
<keyword evidence="6 8" id="KW-0472">Membrane</keyword>
<name>D2VHF5_NAEGR</name>
<feature type="compositionally biased region" description="Low complexity" evidence="7">
    <location>
        <begin position="729"/>
        <end position="739"/>
    </location>
</feature>
<evidence type="ECO:0000256" key="7">
    <source>
        <dbReference type="SAM" id="MobiDB-lite"/>
    </source>
</evidence>
<evidence type="ECO:0000259" key="10">
    <source>
        <dbReference type="Pfam" id="PF03600"/>
    </source>
</evidence>
<dbReference type="EMBL" id="GG738872">
    <property type="protein sequence ID" value="EFC43671.1"/>
    <property type="molecule type" value="Genomic_DNA"/>
</dbReference>
<feature type="compositionally biased region" description="Polar residues" evidence="7">
    <location>
        <begin position="746"/>
        <end position="756"/>
    </location>
</feature>
<evidence type="ECO:0000256" key="9">
    <source>
        <dbReference type="SAM" id="SignalP"/>
    </source>
</evidence>
<evidence type="ECO:0000256" key="1">
    <source>
        <dbReference type="ARBA" id="ARBA00004141"/>
    </source>
</evidence>